<dbReference type="PROSITE" id="PS50011">
    <property type="entry name" value="PROTEIN_KINASE_DOM"/>
    <property type="match status" value="1"/>
</dbReference>
<dbReference type="Pfam" id="PF00069">
    <property type="entry name" value="Pkinase"/>
    <property type="match status" value="1"/>
</dbReference>
<dbReference type="InterPro" id="IPR045269">
    <property type="entry name" value="Atg1-like"/>
</dbReference>
<evidence type="ECO:0000256" key="2">
    <source>
        <dbReference type="ARBA" id="ARBA00022741"/>
    </source>
</evidence>
<evidence type="ECO:0000259" key="5">
    <source>
        <dbReference type="PROSITE" id="PS50011"/>
    </source>
</evidence>
<gene>
    <name evidence="6" type="ORF">TVAG_090810</name>
</gene>
<organism evidence="6 7">
    <name type="scientific">Trichomonas vaginalis (strain ATCC PRA-98 / G3)</name>
    <dbReference type="NCBI Taxonomy" id="412133"/>
    <lineage>
        <taxon>Eukaryota</taxon>
        <taxon>Metamonada</taxon>
        <taxon>Parabasalia</taxon>
        <taxon>Trichomonadida</taxon>
        <taxon>Trichomonadidae</taxon>
        <taxon>Trichomonas</taxon>
    </lineage>
</organism>
<protein>
    <submittedName>
        <fullName evidence="6">AGC family protein kinase</fullName>
    </submittedName>
</protein>
<accession>A2F918</accession>
<keyword evidence="4" id="KW-0067">ATP-binding</keyword>
<dbReference type="GO" id="GO:0005524">
    <property type="term" value="F:ATP binding"/>
    <property type="evidence" value="ECO:0007669"/>
    <property type="project" value="UniProtKB-KW"/>
</dbReference>
<dbReference type="VEuPathDB" id="TrichDB:TVAGG3_0828000"/>
<dbReference type="Proteomes" id="UP000001542">
    <property type="component" value="Unassembled WGS sequence"/>
</dbReference>
<dbReference type="InterPro" id="IPR000719">
    <property type="entry name" value="Prot_kinase_dom"/>
</dbReference>
<dbReference type="GO" id="GO:0004674">
    <property type="term" value="F:protein serine/threonine kinase activity"/>
    <property type="evidence" value="ECO:0000318"/>
    <property type="project" value="GO_Central"/>
</dbReference>
<dbReference type="GO" id="GO:0005737">
    <property type="term" value="C:cytoplasm"/>
    <property type="evidence" value="ECO:0000318"/>
    <property type="project" value="GO_Central"/>
</dbReference>
<dbReference type="InterPro" id="IPR011009">
    <property type="entry name" value="Kinase-like_dom_sf"/>
</dbReference>
<dbReference type="PANTHER" id="PTHR24348">
    <property type="entry name" value="SERINE/THREONINE-PROTEIN KINASE UNC-51-RELATED"/>
    <property type="match status" value="1"/>
</dbReference>
<keyword evidence="2" id="KW-0547">Nucleotide-binding</keyword>
<dbReference type="VEuPathDB" id="TrichDB:TVAG_090810"/>
<reference evidence="6" key="1">
    <citation type="submission" date="2006-10" db="EMBL/GenBank/DDBJ databases">
        <authorList>
            <person name="Amadeo P."/>
            <person name="Zhao Q."/>
            <person name="Wortman J."/>
            <person name="Fraser-Liggett C."/>
            <person name="Carlton J."/>
        </authorList>
    </citation>
    <scope>NUCLEOTIDE SEQUENCE</scope>
    <source>
        <strain evidence="6">G3</strain>
    </source>
</reference>
<dbReference type="RefSeq" id="XP_001311523.1">
    <property type="nucleotide sequence ID" value="XM_001311522.1"/>
</dbReference>
<dbReference type="Gene3D" id="1.10.510.10">
    <property type="entry name" value="Transferase(Phosphotransferase) domain 1"/>
    <property type="match status" value="1"/>
</dbReference>
<dbReference type="eggNOG" id="KOG0575">
    <property type="taxonomic scope" value="Eukaryota"/>
</dbReference>
<dbReference type="STRING" id="5722.A2F918"/>
<reference evidence="6" key="2">
    <citation type="journal article" date="2007" name="Science">
        <title>Draft genome sequence of the sexually transmitted pathogen Trichomonas vaginalis.</title>
        <authorList>
            <person name="Carlton J.M."/>
            <person name="Hirt R.P."/>
            <person name="Silva J.C."/>
            <person name="Delcher A.L."/>
            <person name="Schatz M."/>
            <person name="Zhao Q."/>
            <person name="Wortman J.R."/>
            <person name="Bidwell S.L."/>
            <person name="Alsmark U.C.M."/>
            <person name="Besteiro S."/>
            <person name="Sicheritz-Ponten T."/>
            <person name="Noel C.J."/>
            <person name="Dacks J.B."/>
            <person name="Foster P.G."/>
            <person name="Simillion C."/>
            <person name="Van de Peer Y."/>
            <person name="Miranda-Saavedra D."/>
            <person name="Barton G.J."/>
            <person name="Westrop G.D."/>
            <person name="Mueller S."/>
            <person name="Dessi D."/>
            <person name="Fiori P.L."/>
            <person name="Ren Q."/>
            <person name="Paulsen I."/>
            <person name="Zhang H."/>
            <person name="Bastida-Corcuera F.D."/>
            <person name="Simoes-Barbosa A."/>
            <person name="Brown M.T."/>
            <person name="Hayes R.D."/>
            <person name="Mukherjee M."/>
            <person name="Okumura C.Y."/>
            <person name="Schneider R."/>
            <person name="Smith A.J."/>
            <person name="Vanacova S."/>
            <person name="Villalvazo M."/>
            <person name="Haas B.J."/>
            <person name="Pertea M."/>
            <person name="Feldblyum T.V."/>
            <person name="Utterback T.R."/>
            <person name="Shu C.L."/>
            <person name="Osoegawa K."/>
            <person name="de Jong P.J."/>
            <person name="Hrdy I."/>
            <person name="Horvathova L."/>
            <person name="Zubacova Z."/>
            <person name="Dolezal P."/>
            <person name="Malik S.B."/>
            <person name="Logsdon J.M. Jr."/>
            <person name="Henze K."/>
            <person name="Gupta A."/>
            <person name="Wang C.C."/>
            <person name="Dunne R.L."/>
            <person name="Upcroft J.A."/>
            <person name="Upcroft P."/>
            <person name="White O."/>
            <person name="Salzberg S.L."/>
            <person name="Tang P."/>
            <person name="Chiu C.-H."/>
            <person name="Lee Y.-S."/>
            <person name="Embley T.M."/>
            <person name="Coombs G.H."/>
            <person name="Mottram J.C."/>
            <person name="Tachezy J."/>
            <person name="Fraser-Liggett C.M."/>
            <person name="Johnson P.J."/>
        </authorList>
    </citation>
    <scope>NUCLEOTIDE SEQUENCE [LARGE SCALE GENOMIC DNA]</scope>
    <source>
        <strain evidence="6">G3</strain>
    </source>
</reference>
<name>A2F918_TRIV3</name>
<keyword evidence="3 6" id="KW-0418">Kinase</keyword>
<proteinExistence type="predicted"/>
<evidence type="ECO:0000313" key="7">
    <source>
        <dbReference type="Proteomes" id="UP000001542"/>
    </source>
</evidence>
<evidence type="ECO:0000313" key="6">
    <source>
        <dbReference type="EMBL" id="EAX98593.1"/>
    </source>
</evidence>
<evidence type="ECO:0000256" key="1">
    <source>
        <dbReference type="ARBA" id="ARBA00022679"/>
    </source>
</evidence>
<dbReference type="KEGG" id="tva:4756392"/>
<keyword evidence="1" id="KW-0808">Transferase</keyword>
<evidence type="ECO:0000256" key="3">
    <source>
        <dbReference type="ARBA" id="ARBA00022777"/>
    </source>
</evidence>
<dbReference type="PANTHER" id="PTHR24348:SF22">
    <property type="entry name" value="NON-SPECIFIC SERINE_THREONINE PROTEIN KINASE"/>
    <property type="match status" value="1"/>
</dbReference>
<dbReference type="InParanoid" id="A2F918"/>
<evidence type="ECO:0000256" key="4">
    <source>
        <dbReference type="ARBA" id="ARBA00022840"/>
    </source>
</evidence>
<keyword evidence="7" id="KW-1185">Reference proteome</keyword>
<feature type="domain" description="Protein kinase" evidence="5">
    <location>
        <begin position="18"/>
        <end position="267"/>
    </location>
</feature>
<dbReference type="SUPFAM" id="SSF56112">
    <property type="entry name" value="Protein kinase-like (PK-like)"/>
    <property type="match status" value="1"/>
</dbReference>
<dbReference type="GO" id="GO:0010506">
    <property type="term" value="P:regulation of autophagy"/>
    <property type="evidence" value="ECO:0007669"/>
    <property type="project" value="InterPro"/>
</dbReference>
<dbReference type="GO" id="GO:0035556">
    <property type="term" value="P:intracellular signal transduction"/>
    <property type="evidence" value="ECO:0000318"/>
    <property type="project" value="GO_Central"/>
</dbReference>
<sequence length="350" mass="39268">MAKHSMEFLTTYPEVREYSFVKELTSGALNGSWKAVNKNNQNFYAIKSILKTSFQTPEQNAKFLNEIYILKQVNNKYIASLVDLIDDSNAYHVVTELPEGVCLREYIETNGPLSEKSVKDIIAKLFYIAYYTREQLGFKYCNINAENIYVDSNGTMTKYLLGSESSISSSANNPKIIPFLAPEFLSTQKFHPNSDTWCFGCITFFSLTTRIPFLGATPEATIKAILTSHETIPDTVSEPGKQFIERCLIKNPLMRLNLNDLYSVSFLENVPMETPQTSNERRFSGTYIEDKEKTAHLSALSQARRCSEAFASGDGPSAFAKKPMVKVSYKSGFSGLKRTAAKGKTETHLG</sequence>
<dbReference type="AlphaFoldDB" id="A2F918"/>
<dbReference type="SMR" id="A2F918"/>
<dbReference type="EMBL" id="DS113669">
    <property type="protein sequence ID" value="EAX98593.1"/>
    <property type="molecule type" value="Genomic_DNA"/>
</dbReference>